<dbReference type="InterPro" id="IPR018244">
    <property type="entry name" value="Allrgn_V5/Tpx1_CS"/>
</dbReference>
<feature type="signal peptide" evidence="2">
    <location>
        <begin position="1"/>
        <end position="36"/>
    </location>
</feature>
<dbReference type="Gene3D" id="3.40.33.10">
    <property type="entry name" value="CAP"/>
    <property type="match status" value="1"/>
</dbReference>
<keyword evidence="2" id="KW-0732">Signal</keyword>
<feature type="region of interest" description="Disordered" evidence="1">
    <location>
        <begin position="172"/>
        <end position="200"/>
    </location>
</feature>
<dbReference type="InterPro" id="IPR014044">
    <property type="entry name" value="CAP_dom"/>
</dbReference>
<evidence type="ECO:0000313" key="5">
    <source>
        <dbReference type="Proteomes" id="UP000235023"/>
    </source>
</evidence>
<dbReference type="SUPFAM" id="SSF55797">
    <property type="entry name" value="PR-1-like"/>
    <property type="match status" value="1"/>
</dbReference>
<feature type="chain" id="PRO_5014395074" evidence="2">
    <location>
        <begin position="37"/>
        <end position="330"/>
    </location>
</feature>
<feature type="domain" description="SCP" evidence="3">
    <location>
        <begin position="62"/>
        <end position="221"/>
    </location>
</feature>
<accession>A0A2J5HNE0</accession>
<dbReference type="AlphaFoldDB" id="A0A2J5HNE0"/>
<organism evidence="4 5">
    <name type="scientific">Aspergillus taichungensis</name>
    <dbReference type="NCBI Taxonomy" id="482145"/>
    <lineage>
        <taxon>Eukaryota</taxon>
        <taxon>Fungi</taxon>
        <taxon>Dikarya</taxon>
        <taxon>Ascomycota</taxon>
        <taxon>Pezizomycotina</taxon>
        <taxon>Eurotiomycetes</taxon>
        <taxon>Eurotiomycetidae</taxon>
        <taxon>Eurotiales</taxon>
        <taxon>Aspergillaceae</taxon>
        <taxon>Aspergillus</taxon>
        <taxon>Aspergillus subgen. Circumdati</taxon>
    </lineage>
</organism>
<dbReference type="OrthoDB" id="337038at2759"/>
<dbReference type="GO" id="GO:0005576">
    <property type="term" value="C:extracellular region"/>
    <property type="evidence" value="ECO:0007669"/>
    <property type="project" value="InterPro"/>
</dbReference>
<dbReference type="PRINTS" id="PR00837">
    <property type="entry name" value="V5TPXLIKE"/>
</dbReference>
<evidence type="ECO:0000259" key="3">
    <source>
        <dbReference type="SMART" id="SM00198"/>
    </source>
</evidence>
<proteinExistence type="predicted"/>
<keyword evidence="5" id="KW-1185">Reference proteome</keyword>
<gene>
    <name evidence="4" type="ORF">BDW42DRAFT_174239</name>
</gene>
<reference evidence="5" key="1">
    <citation type="submission" date="2017-12" db="EMBL/GenBank/DDBJ databases">
        <authorList>
            <consortium name="DOE Joint Genome Institute"/>
            <person name="Mondo S.J."/>
            <person name="Kjaerbolling I."/>
            <person name="Vesth T.C."/>
            <person name="Frisvad J.C."/>
            <person name="Nybo J.L."/>
            <person name="Theobald S."/>
            <person name="Kuo A."/>
            <person name="Bowyer P."/>
            <person name="Matsuda Y."/>
            <person name="Lyhne E.K."/>
            <person name="Kogle M.E."/>
            <person name="Clum A."/>
            <person name="Lipzen A."/>
            <person name="Salamov A."/>
            <person name="Ngan C.Y."/>
            <person name="Daum C."/>
            <person name="Chiniquy J."/>
            <person name="Barry K."/>
            <person name="LaButti K."/>
            <person name="Haridas S."/>
            <person name="Simmons B.A."/>
            <person name="Magnuson J.K."/>
            <person name="Mortensen U.H."/>
            <person name="Larsen T.O."/>
            <person name="Grigoriev I.V."/>
            <person name="Baker S.E."/>
            <person name="Andersen M.R."/>
            <person name="Nordberg H.P."/>
            <person name="Cantor M.N."/>
            <person name="Hua S.X."/>
        </authorList>
    </citation>
    <scope>NUCLEOTIDE SEQUENCE [LARGE SCALE GENOMIC DNA]</scope>
    <source>
        <strain evidence="5">IBT 19404</strain>
    </source>
</reference>
<dbReference type="InterPro" id="IPR035940">
    <property type="entry name" value="CAP_sf"/>
</dbReference>
<dbReference type="InterPro" id="IPR001283">
    <property type="entry name" value="CRISP-related"/>
</dbReference>
<evidence type="ECO:0000256" key="1">
    <source>
        <dbReference type="SAM" id="MobiDB-lite"/>
    </source>
</evidence>
<dbReference type="PANTHER" id="PTHR10334">
    <property type="entry name" value="CYSTEINE-RICH SECRETORY PROTEIN-RELATED"/>
    <property type="match status" value="1"/>
</dbReference>
<sequence>MLLLSNRQRHKQQTQNPSLSTIITLALLTLTTPATSQTTHTTVLVTMTPTAPHPPSYTSPDVFRDAVLAYSNDYRRGHNASALVWNETLTDYAADWARGCKWEHSHGPYGENLAFGYPDPSAALAAWADESHMYNYDTPTGFTEETGHFTQLVWRGTEQMGCAAVDCGFRDGDGDDDGGDDGDGKNKRRTGAQKDSTLGKHERAQGWYVVCEYSPAGNVVGKAGGSSSNTGSSGGRSKIAAGAADGADVVVAAAAGSSSGSRGGSGGQNDDKWFFRVNVQPTSTYSGPWPSSTADEGGDGDDDSRAGRSYERKVGWRAVLAVLVIIAQLL</sequence>
<name>A0A2J5HNE0_9EURO</name>
<dbReference type="Pfam" id="PF00188">
    <property type="entry name" value="CAP"/>
    <property type="match status" value="1"/>
</dbReference>
<dbReference type="PROSITE" id="PS01009">
    <property type="entry name" value="CRISP_1"/>
    <property type="match status" value="1"/>
</dbReference>
<protein>
    <submittedName>
        <fullName evidence="4">CAP domain-containing protein</fullName>
    </submittedName>
</protein>
<dbReference type="Proteomes" id="UP000235023">
    <property type="component" value="Unassembled WGS sequence"/>
</dbReference>
<feature type="region of interest" description="Disordered" evidence="1">
    <location>
        <begin position="284"/>
        <end position="307"/>
    </location>
</feature>
<dbReference type="EMBL" id="KZ559571">
    <property type="protein sequence ID" value="PLN78728.1"/>
    <property type="molecule type" value="Genomic_DNA"/>
</dbReference>
<dbReference type="SMART" id="SM00198">
    <property type="entry name" value="SCP"/>
    <property type="match status" value="1"/>
</dbReference>
<evidence type="ECO:0000313" key="4">
    <source>
        <dbReference type="EMBL" id="PLN78728.1"/>
    </source>
</evidence>
<evidence type="ECO:0000256" key="2">
    <source>
        <dbReference type="SAM" id="SignalP"/>
    </source>
</evidence>